<accession>A0A915CMA5</accession>
<dbReference type="SUPFAM" id="SSF75304">
    <property type="entry name" value="Amidase signature (AS) enzymes"/>
    <property type="match status" value="1"/>
</dbReference>
<dbReference type="WBParaSite" id="jg1014">
    <property type="protein sequence ID" value="jg1014"/>
    <property type="gene ID" value="jg1014"/>
</dbReference>
<evidence type="ECO:0000313" key="3">
    <source>
        <dbReference type="WBParaSite" id="jg1014"/>
    </source>
</evidence>
<dbReference type="InterPro" id="IPR036928">
    <property type="entry name" value="AS_sf"/>
</dbReference>
<sequence length="125" mass="14172">MDVIPAEQIRSQALTSTRLVQAYINRIRLVNIDLNAVVHECFESAVEEAQKIDEYVQDIDKDSEEFLNLPQSKPLLGVPFLSKDNLRTKGLVCIAGHPKLVNDPPSERMLKLCTDSKKLELYFCV</sequence>
<dbReference type="Proteomes" id="UP000887574">
    <property type="component" value="Unplaced"/>
</dbReference>
<dbReference type="PANTHER" id="PTHR43372">
    <property type="entry name" value="FATTY-ACID AMIDE HYDROLASE"/>
    <property type="match status" value="1"/>
</dbReference>
<proteinExistence type="predicted"/>
<evidence type="ECO:0000259" key="1">
    <source>
        <dbReference type="Pfam" id="PF01425"/>
    </source>
</evidence>
<dbReference type="InterPro" id="IPR052739">
    <property type="entry name" value="FAAH2"/>
</dbReference>
<name>A0A915CMA5_9BILA</name>
<dbReference type="InterPro" id="IPR023631">
    <property type="entry name" value="Amidase_dom"/>
</dbReference>
<evidence type="ECO:0000313" key="2">
    <source>
        <dbReference type="Proteomes" id="UP000887574"/>
    </source>
</evidence>
<keyword evidence="2" id="KW-1185">Reference proteome</keyword>
<dbReference type="GO" id="GO:0012505">
    <property type="term" value="C:endomembrane system"/>
    <property type="evidence" value="ECO:0007669"/>
    <property type="project" value="TreeGrafter"/>
</dbReference>
<reference evidence="3" key="1">
    <citation type="submission" date="2022-11" db="UniProtKB">
        <authorList>
            <consortium name="WormBaseParasite"/>
        </authorList>
    </citation>
    <scope>IDENTIFICATION</scope>
</reference>
<dbReference type="Gene3D" id="3.90.1300.10">
    <property type="entry name" value="Amidase signature (AS) domain"/>
    <property type="match status" value="1"/>
</dbReference>
<feature type="domain" description="Amidase" evidence="1">
    <location>
        <begin position="19"/>
        <end position="106"/>
    </location>
</feature>
<dbReference type="PANTHER" id="PTHR43372:SF3">
    <property type="entry name" value="AT07710P-RELATED"/>
    <property type="match status" value="1"/>
</dbReference>
<dbReference type="AlphaFoldDB" id="A0A915CMA5"/>
<organism evidence="2 3">
    <name type="scientific">Ditylenchus dipsaci</name>
    <dbReference type="NCBI Taxonomy" id="166011"/>
    <lineage>
        <taxon>Eukaryota</taxon>
        <taxon>Metazoa</taxon>
        <taxon>Ecdysozoa</taxon>
        <taxon>Nematoda</taxon>
        <taxon>Chromadorea</taxon>
        <taxon>Rhabditida</taxon>
        <taxon>Tylenchina</taxon>
        <taxon>Tylenchomorpha</taxon>
        <taxon>Sphaerularioidea</taxon>
        <taxon>Anguinidae</taxon>
        <taxon>Anguininae</taxon>
        <taxon>Ditylenchus</taxon>
    </lineage>
</organism>
<protein>
    <submittedName>
        <fullName evidence="3">Amidase domain-containing protein</fullName>
    </submittedName>
</protein>
<dbReference type="Pfam" id="PF01425">
    <property type="entry name" value="Amidase"/>
    <property type="match status" value="1"/>
</dbReference>